<dbReference type="GO" id="GO:0070041">
    <property type="term" value="F:rRNA (uridine-C5-)-methyltransferase activity"/>
    <property type="evidence" value="ECO:0007669"/>
    <property type="project" value="TreeGrafter"/>
</dbReference>
<dbReference type="Proteomes" id="UP000622552">
    <property type="component" value="Unassembled WGS sequence"/>
</dbReference>
<dbReference type="InterPro" id="IPR029063">
    <property type="entry name" value="SAM-dependent_MTases_sf"/>
</dbReference>
<evidence type="ECO:0000256" key="1">
    <source>
        <dbReference type="ARBA" id="ARBA00022603"/>
    </source>
</evidence>
<sequence length="391" mass="41356">MIGDLVVLDVGAVAHGGHCVARLDELVVFVRHTLPGERVRARITEERKGYLRADAVEILQASPDRVEPPCFYAGPGACGGCDFQHATPAAQRLLKADVVTEQLARLGGLPDYPVEVEELPGGPLGWRTRVQYAVAPDGRLGFHPTRSSRVLPIAECLIAAPGVRESGVTERRWAGVDAVEVVAPSIGDVSILTRRGRGRPRVVAGPATVREQAAGRTWKLPAEAFWQVHPAAADTLVAAVLDMLQPQHGERAFDLYGGAGLFAAPLAEAVGITGSVVLVEADPSGTAGAAKALADLPQVSVVTNRVERALTELGEADIVVLDPPRSGAGAAVIEEIVATGARAVAYVACDPAALARDVKTFRSFRWELAGLRAFDAFPMTHHVECVALFRP</sequence>
<gene>
    <name evidence="6" type="ORF">IW245_004208</name>
</gene>
<keyword evidence="2 4" id="KW-0808">Transferase</keyword>
<dbReference type="CDD" id="cd02440">
    <property type="entry name" value="AdoMet_MTases"/>
    <property type="match status" value="1"/>
</dbReference>
<dbReference type="PANTHER" id="PTHR11061:SF30">
    <property type="entry name" value="TRNA (URACIL(54)-C(5))-METHYLTRANSFERASE"/>
    <property type="match status" value="1"/>
</dbReference>
<dbReference type="InterPro" id="IPR012340">
    <property type="entry name" value="NA-bd_OB-fold"/>
</dbReference>
<evidence type="ECO:0000256" key="4">
    <source>
        <dbReference type="PROSITE-ProRule" id="PRU01024"/>
    </source>
</evidence>
<evidence type="ECO:0000259" key="5">
    <source>
        <dbReference type="PROSITE" id="PS50926"/>
    </source>
</evidence>
<feature type="binding site" evidence="4">
    <location>
        <position position="256"/>
    </location>
    <ligand>
        <name>S-adenosyl-L-methionine</name>
        <dbReference type="ChEBI" id="CHEBI:59789"/>
    </ligand>
</feature>
<dbReference type="PROSITE" id="PS01231">
    <property type="entry name" value="TRMA_2"/>
    <property type="match status" value="1"/>
</dbReference>
<evidence type="ECO:0000313" key="6">
    <source>
        <dbReference type="EMBL" id="MBG6138014.1"/>
    </source>
</evidence>
<dbReference type="EMBL" id="JADOUF010000001">
    <property type="protein sequence ID" value="MBG6138014.1"/>
    <property type="molecule type" value="Genomic_DNA"/>
</dbReference>
<keyword evidence="7" id="KW-1185">Reference proteome</keyword>
<dbReference type="PANTHER" id="PTHR11061">
    <property type="entry name" value="RNA M5U METHYLTRANSFERASE"/>
    <property type="match status" value="1"/>
</dbReference>
<protein>
    <submittedName>
        <fullName evidence="6">tRNA/tmRNA/rRNA uracil-C5-methylase (TrmA/RlmC/RlmD family)</fullName>
    </submittedName>
</protein>
<dbReference type="Gene3D" id="3.40.50.150">
    <property type="entry name" value="Vaccinia Virus protein VP39"/>
    <property type="match status" value="1"/>
</dbReference>
<name>A0A8J7GSU4_9ACTN</name>
<proteinExistence type="inferred from homology"/>
<feature type="binding site" evidence="4">
    <location>
        <position position="227"/>
    </location>
    <ligand>
        <name>S-adenosyl-L-methionine</name>
        <dbReference type="ChEBI" id="CHEBI:59789"/>
    </ligand>
</feature>
<dbReference type="PROSITE" id="PS50926">
    <property type="entry name" value="TRAM"/>
    <property type="match status" value="1"/>
</dbReference>
<feature type="domain" description="TRAM" evidence="5">
    <location>
        <begin position="1"/>
        <end position="57"/>
    </location>
</feature>
<comment type="similarity">
    <text evidence="4">Belongs to the class I-like SAM-binding methyltransferase superfamily. RNA M5U methyltransferase family.</text>
</comment>
<reference evidence="6" key="1">
    <citation type="submission" date="2020-11" db="EMBL/GenBank/DDBJ databases">
        <title>Sequencing the genomes of 1000 actinobacteria strains.</title>
        <authorList>
            <person name="Klenk H.-P."/>
        </authorList>
    </citation>
    <scope>NUCLEOTIDE SEQUENCE</scope>
    <source>
        <strain evidence="6">DSM 45356</strain>
    </source>
</reference>
<dbReference type="SUPFAM" id="SSF53335">
    <property type="entry name" value="S-adenosyl-L-methionine-dependent methyltransferases"/>
    <property type="match status" value="1"/>
</dbReference>
<dbReference type="Pfam" id="PF01938">
    <property type="entry name" value="TRAM"/>
    <property type="match status" value="1"/>
</dbReference>
<keyword evidence="1 4" id="KW-0489">Methyltransferase</keyword>
<feature type="binding site" evidence="4">
    <location>
        <position position="322"/>
    </location>
    <ligand>
        <name>S-adenosyl-L-methionine</name>
        <dbReference type="ChEBI" id="CHEBI:59789"/>
    </ligand>
</feature>
<feature type="binding site" evidence="4">
    <location>
        <position position="280"/>
    </location>
    <ligand>
        <name>S-adenosyl-L-methionine</name>
        <dbReference type="ChEBI" id="CHEBI:59789"/>
    </ligand>
</feature>
<dbReference type="InterPro" id="IPR010280">
    <property type="entry name" value="U5_MeTrfase_fam"/>
</dbReference>
<dbReference type="Pfam" id="PF05958">
    <property type="entry name" value="tRNA_U5-meth_tr"/>
    <property type="match status" value="1"/>
</dbReference>
<dbReference type="AlphaFoldDB" id="A0A8J7GSU4"/>
<dbReference type="InterPro" id="IPR002792">
    <property type="entry name" value="TRAM_dom"/>
</dbReference>
<comment type="caution">
    <text evidence="6">The sequence shown here is derived from an EMBL/GenBank/DDBJ whole genome shotgun (WGS) entry which is preliminary data.</text>
</comment>
<dbReference type="GO" id="GO:0070475">
    <property type="term" value="P:rRNA base methylation"/>
    <property type="evidence" value="ECO:0007669"/>
    <property type="project" value="TreeGrafter"/>
</dbReference>
<evidence type="ECO:0000313" key="7">
    <source>
        <dbReference type="Proteomes" id="UP000622552"/>
    </source>
</evidence>
<evidence type="ECO:0000256" key="2">
    <source>
        <dbReference type="ARBA" id="ARBA00022679"/>
    </source>
</evidence>
<organism evidence="6 7">
    <name type="scientific">Longispora fulva</name>
    <dbReference type="NCBI Taxonomy" id="619741"/>
    <lineage>
        <taxon>Bacteria</taxon>
        <taxon>Bacillati</taxon>
        <taxon>Actinomycetota</taxon>
        <taxon>Actinomycetes</taxon>
        <taxon>Micromonosporales</taxon>
        <taxon>Micromonosporaceae</taxon>
        <taxon>Longispora</taxon>
    </lineage>
</organism>
<evidence type="ECO:0000256" key="3">
    <source>
        <dbReference type="ARBA" id="ARBA00022691"/>
    </source>
</evidence>
<dbReference type="InterPro" id="IPR030391">
    <property type="entry name" value="MeTrfase_TrmA_CS"/>
</dbReference>
<accession>A0A8J7GSU4</accession>
<dbReference type="SUPFAM" id="SSF50249">
    <property type="entry name" value="Nucleic acid-binding proteins"/>
    <property type="match status" value="1"/>
</dbReference>
<dbReference type="RefSeq" id="WP_197004817.1">
    <property type="nucleotide sequence ID" value="NZ_BONS01000017.1"/>
</dbReference>
<feature type="active site" description="Nucleophile" evidence="4">
    <location>
        <position position="349"/>
    </location>
</feature>
<keyword evidence="3 4" id="KW-0949">S-adenosyl-L-methionine</keyword>
<dbReference type="PROSITE" id="PS51687">
    <property type="entry name" value="SAM_MT_RNA_M5U"/>
    <property type="match status" value="1"/>
</dbReference>
<dbReference type="Gene3D" id="2.40.50.140">
    <property type="entry name" value="Nucleic acid-binding proteins"/>
    <property type="match status" value="1"/>
</dbReference>